<accession>A0A3M7S5B5</accession>
<dbReference type="AlphaFoldDB" id="A0A3M7S5B5"/>
<evidence type="ECO:0000256" key="1">
    <source>
        <dbReference type="SAM" id="Phobius"/>
    </source>
</evidence>
<sequence length="109" mass="12868">MSGSPDPEFRDSLNFTFFTVIHKKFYFGHFGFYHAFINFTNHNWSHLGEPFFRTILVLGFCELLVQLIFSFTTLGQPDQRNSICSDKNCSNLIIDFRLIHFNKNSNYKK</sequence>
<keyword evidence="1" id="KW-0812">Transmembrane</keyword>
<keyword evidence="3" id="KW-1185">Reference proteome</keyword>
<dbReference type="Proteomes" id="UP000276133">
    <property type="component" value="Unassembled WGS sequence"/>
</dbReference>
<proteinExistence type="predicted"/>
<protein>
    <submittedName>
        <fullName evidence="2">Uncharacterized protein</fullName>
    </submittedName>
</protein>
<comment type="caution">
    <text evidence="2">The sequence shown here is derived from an EMBL/GenBank/DDBJ whole genome shotgun (WGS) entry which is preliminary data.</text>
</comment>
<feature type="transmembrane region" description="Helical" evidence="1">
    <location>
        <begin position="51"/>
        <end position="71"/>
    </location>
</feature>
<name>A0A3M7S5B5_BRAPC</name>
<dbReference type="EMBL" id="REGN01002038">
    <property type="protein sequence ID" value="RNA30835.1"/>
    <property type="molecule type" value="Genomic_DNA"/>
</dbReference>
<evidence type="ECO:0000313" key="3">
    <source>
        <dbReference type="Proteomes" id="UP000276133"/>
    </source>
</evidence>
<organism evidence="2 3">
    <name type="scientific">Brachionus plicatilis</name>
    <name type="common">Marine rotifer</name>
    <name type="synonym">Brachionus muelleri</name>
    <dbReference type="NCBI Taxonomy" id="10195"/>
    <lineage>
        <taxon>Eukaryota</taxon>
        <taxon>Metazoa</taxon>
        <taxon>Spiralia</taxon>
        <taxon>Gnathifera</taxon>
        <taxon>Rotifera</taxon>
        <taxon>Eurotatoria</taxon>
        <taxon>Monogononta</taxon>
        <taxon>Pseudotrocha</taxon>
        <taxon>Ploima</taxon>
        <taxon>Brachionidae</taxon>
        <taxon>Brachionus</taxon>
    </lineage>
</organism>
<keyword evidence="1" id="KW-1133">Transmembrane helix</keyword>
<evidence type="ECO:0000313" key="2">
    <source>
        <dbReference type="EMBL" id="RNA30835.1"/>
    </source>
</evidence>
<reference evidence="2 3" key="1">
    <citation type="journal article" date="2018" name="Sci. Rep.">
        <title>Genomic signatures of local adaptation to the degree of environmental predictability in rotifers.</title>
        <authorList>
            <person name="Franch-Gras L."/>
            <person name="Hahn C."/>
            <person name="Garcia-Roger E.M."/>
            <person name="Carmona M.J."/>
            <person name="Serra M."/>
            <person name="Gomez A."/>
        </authorList>
    </citation>
    <scope>NUCLEOTIDE SEQUENCE [LARGE SCALE GENOMIC DNA]</scope>
    <source>
        <strain evidence="2">HYR1</strain>
    </source>
</reference>
<keyword evidence="1" id="KW-0472">Membrane</keyword>
<gene>
    <name evidence="2" type="ORF">BpHYR1_003014</name>
</gene>